<dbReference type="EMBL" id="JAOB01000033">
    <property type="protein sequence ID" value="EUA52210.1"/>
    <property type="molecule type" value="Genomic_DNA"/>
</dbReference>
<proteinExistence type="predicted"/>
<comment type="caution">
    <text evidence="2">The sequence shown here is derived from an EMBL/GenBank/DDBJ whole genome shotgun (WGS) entry which is preliminary data.</text>
</comment>
<name>X8CA72_MYCXE</name>
<protein>
    <submittedName>
        <fullName evidence="2">Viral (Super1) RNA helicase family protein</fullName>
    </submittedName>
</protein>
<keyword evidence="2" id="KW-0378">Hydrolase</keyword>
<dbReference type="InterPro" id="IPR027785">
    <property type="entry name" value="UvrD-like_helicase_C"/>
</dbReference>
<reference evidence="2" key="1">
    <citation type="submission" date="2014-01" db="EMBL/GenBank/DDBJ databases">
        <authorList>
            <person name="Brown-Elliot B."/>
            <person name="Wallace R."/>
            <person name="Lenaerts A."/>
            <person name="Ordway D."/>
            <person name="DeGroote M.A."/>
            <person name="Parker T."/>
            <person name="Sizemore C."/>
            <person name="Tallon L.J."/>
            <person name="Sadzewicz L.K."/>
            <person name="Sengamalay N."/>
            <person name="Fraser C.M."/>
            <person name="Hine E."/>
            <person name="Shefchek K.A."/>
            <person name="Das S.P."/>
            <person name="Tettelin H."/>
        </authorList>
    </citation>
    <scope>NUCLEOTIDE SEQUENCE [LARGE SCALE GENOMIC DNA]</scope>
    <source>
        <strain evidence="2">4042</strain>
    </source>
</reference>
<keyword evidence="2" id="KW-0347">Helicase</keyword>
<gene>
    <name evidence="2" type="ORF">I553_2396</name>
</gene>
<keyword evidence="2" id="KW-0547">Nucleotide-binding</keyword>
<dbReference type="SUPFAM" id="SSF52540">
    <property type="entry name" value="P-loop containing nucleoside triphosphate hydrolases"/>
    <property type="match status" value="1"/>
</dbReference>
<feature type="domain" description="UvrD-like helicase C-terminal" evidence="1">
    <location>
        <begin position="1"/>
        <end position="45"/>
    </location>
</feature>
<dbReference type="GO" id="GO:0004386">
    <property type="term" value="F:helicase activity"/>
    <property type="evidence" value="ECO:0007669"/>
    <property type="project" value="UniProtKB-KW"/>
</dbReference>
<evidence type="ECO:0000259" key="1">
    <source>
        <dbReference type="Pfam" id="PF13538"/>
    </source>
</evidence>
<dbReference type="Pfam" id="PF13538">
    <property type="entry name" value="UvrD_C_2"/>
    <property type="match status" value="1"/>
</dbReference>
<sequence length="90" mass="9986">MTIHKSQGSQADQVTVLLPQEDSRLLTRELLYTAVTRAKRKVRVVGSDDSVRTAIQRRALRASGLAQRLAASHGIHRPRVVVDSPEQFGK</sequence>
<dbReference type="AlphaFoldDB" id="X8CA72"/>
<keyword evidence="2" id="KW-0067">ATP-binding</keyword>
<dbReference type="PATRIC" id="fig|1299334.3.peg.3511"/>
<evidence type="ECO:0000313" key="2">
    <source>
        <dbReference type="EMBL" id="EUA52210.1"/>
    </source>
</evidence>
<accession>X8CA72</accession>
<organism evidence="2">
    <name type="scientific">Mycobacterium xenopi 4042</name>
    <dbReference type="NCBI Taxonomy" id="1299334"/>
    <lineage>
        <taxon>Bacteria</taxon>
        <taxon>Bacillati</taxon>
        <taxon>Actinomycetota</taxon>
        <taxon>Actinomycetes</taxon>
        <taxon>Mycobacteriales</taxon>
        <taxon>Mycobacteriaceae</taxon>
        <taxon>Mycobacterium</taxon>
    </lineage>
</organism>
<dbReference type="InterPro" id="IPR027417">
    <property type="entry name" value="P-loop_NTPase"/>
</dbReference>
<dbReference type="Gene3D" id="3.40.50.300">
    <property type="entry name" value="P-loop containing nucleotide triphosphate hydrolases"/>
    <property type="match status" value="1"/>
</dbReference>
<dbReference type="CDD" id="cd18809">
    <property type="entry name" value="SF1_C_RecD"/>
    <property type="match status" value="1"/>
</dbReference>